<feature type="transmembrane region" description="Helical" evidence="1">
    <location>
        <begin position="376"/>
        <end position="392"/>
    </location>
</feature>
<sequence>MNPSEQKATEVLPGSATSHLAGQVHNITATIPGRSATGRVLLVAHTDSTTSGPGASDDGLGVGSLLEIARALKAGPQPRNDVVLLFTDAEEIGQLGVRAHLRDKGAADPARDVVINIDARGTTGPAVMFETGERSAGVVAAMGGTPPVATSLADEVYALLPNETDFTHFREAGLTGLNFAVMGGSSRYHSSEDDIEHVDSGSLQDLGVTALSATRELAGADLAQVTGSSGATWFNVGPLLARYPAGAVVPLALVASAAAGAASWYARRMRALRVRRTATAAAAFPLVMVAAGTVGWTAWQVLLLLKPAYGRFHHGDPYRTGLIVAGLVLLTAAVAWCWTCWAGKRTTPLENLAAMLVWLTGFALLTAVVLPGASYLFTWTALGGAAGLALAARLPEGSPWRPAVLALPGLPAAVLIVPLVVLLFPAVRLAAAAAPLILAVPAMALLLLPLAGFDSRPRAARAVGLAAALPGVLLVALGPVADGTDREHPLPVSLMYARDLDASRAYWVSENADPDSWVAHYTDGERVFDLEKRIPALPAPPGGHLVGDAPAAAVAEPVARVLSSERVGENRRLKLFVGAEKGRPVLTALYVDTSSAEVVKATLPGAPAGAGDLPGGVNRKFTDTPWKWGLAFAAPPTEGFEVELTVRGDGPVRLLAMTEEARLPADVMDRPLPQDRSYFADEAGLSLAARTYTF</sequence>
<feature type="domain" description="Peptidase M28" evidence="2">
    <location>
        <begin position="26"/>
        <end position="212"/>
    </location>
</feature>
<dbReference type="Gene3D" id="3.40.630.10">
    <property type="entry name" value="Zn peptidases"/>
    <property type="match status" value="1"/>
</dbReference>
<feature type="transmembrane region" description="Helical" evidence="1">
    <location>
        <begin position="243"/>
        <end position="266"/>
    </location>
</feature>
<dbReference type="EMBL" id="JARAWN010000001">
    <property type="protein sequence ID" value="MDX3128253.1"/>
    <property type="molecule type" value="Genomic_DNA"/>
</dbReference>
<comment type="caution">
    <text evidence="3">The sequence shown here is derived from an EMBL/GenBank/DDBJ whole genome shotgun (WGS) entry which is preliminary data.</text>
</comment>
<feature type="transmembrane region" description="Helical" evidence="1">
    <location>
        <begin position="404"/>
        <end position="424"/>
    </location>
</feature>
<dbReference type="GO" id="GO:0008235">
    <property type="term" value="F:metalloexopeptidase activity"/>
    <property type="evidence" value="ECO:0007669"/>
    <property type="project" value="InterPro"/>
</dbReference>
<dbReference type="GO" id="GO:0006508">
    <property type="term" value="P:proteolysis"/>
    <property type="evidence" value="ECO:0007669"/>
    <property type="project" value="InterPro"/>
</dbReference>
<feature type="transmembrane region" description="Helical" evidence="1">
    <location>
        <begin position="462"/>
        <end position="481"/>
    </location>
</feature>
<dbReference type="SUPFAM" id="SSF53187">
    <property type="entry name" value="Zn-dependent exopeptidases"/>
    <property type="match status" value="1"/>
</dbReference>
<name>A0AAJ2PHM3_9ACTN</name>
<dbReference type="PANTHER" id="PTHR12147">
    <property type="entry name" value="METALLOPEPTIDASE M28 FAMILY MEMBER"/>
    <property type="match status" value="1"/>
</dbReference>
<organism evidence="3 4">
    <name type="scientific">Streptomyces europaeiscabiei</name>
    <dbReference type="NCBI Taxonomy" id="146819"/>
    <lineage>
        <taxon>Bacteria</taxon>
        <taxon>Bacillati</taxon>
        <taxon>Actinomycetota</taxon>
        <taxon>Actinomycetes</taxon>
        <taxon>Kitasatosporales</taxon>
        <taxon>Streptomycetaceae</taxon>
        <taxon>Streptomyces</taxon>
    </lineage>
</organism>
<dbReference type="Pfam" id="PF04389">
    <property type="entry name" value="Peptidase_M28"/>
    <property type="match status" value="1"/>
</dbReference>
<feature type="transmembrane region" description="Helical" evidence="1">
    <location>
        <begin position="278"/>
        <end position="302"/>
    </location>
</feature>
<proteinExistence type="predicted"/>
<evidence type="ECO:0000313" key="3">
    <source>
        <dbReference type="EMBL" id="MDX3128253.1"/>
    </source>
</evidence>
<dbReference type="InterPro" id="IPR045175">
    <property type="entry name" value="M28_fam"/>
</dbReference>
<evidence type="ECO:0000313" key="4">
    <source>
        <dbReference type="Proteomes" id="UP001273589"/>
    </source>
</evidence>
<evidence type="ECO:0000256" key="1">
    <source>
        <dbReference type="SAM" id="Phobius"/>
    </source>
</evidence>
<evidence type="ECO:0000259" key="2">
    <source>
        <dbReference type="Pfam" id="PF04389"/>
    </source>
</evidence>
<accession>A0AAJ2PHM3</accession>
<gene>
    <name evidence="3" type="ORF">PV367_00140</name>
</gene>
<feature type="transmembrane region" description="Helical" evidence="1">
    <location>
        <begin position="430"/>
        <end position="450"/>
    </location>
</feature>
<feature type="transmembrane region" description="Helical" evidence="1">
    <location>
        <begin position="322"/>
        <end position="341"/>
    </location>
</feature>
<dbReference type="Proteomes" id="UP001273589">
    <property type="component" value="Unassembled WGS sequence"/>
</dbReference>
<dbReference type="PANTHER" id="PTHR12147:SF26">
    <property type="entry name" value="PEPTIDASE M28 DOMAIN-CONTAINING PROTEIN"/>
    <property type="match status" value="1"/>
</dbReference>
<dbReference type="RefSeq" id="WP_319688241.1">
    <property type="nucleotide sequence ID" value="NZ_JARAWN010000001.1"/>
</dbReference>
<keyword evidence="1" id="KW-1133">Transmembrane helix</keyword>
<dbReference type="InterPro" id="IPR007484">
    <property type="entry name" value="Peptidase_M28"/>
</dbReference>
<reference evidence="3" key="1">
    <citation type="journal article" date="2023" name="Microb. Genom.">
        <title>Mesoterricola silvestris gen. nov., sp. nov., Mesoterricola sediminis sp. nov., Geothrix oryzae sp. nov., Geothrix edaphica sp. nov., Geothrix rubra sp. nov., and Geothrix limicola sp. nov., six novel members of Acidobacteriota isolated from soils.</title>
        <authorList>
            <person name="Weisberg A.J."/>
            <person name="Pearce E."/>
            <person name="Kramer C.G."/>
            <person name="Chang J.H."/>
            <person name="Clarke C.R."/>
        </authorList>
    </citation>
    <scope>NUCLEOTIDE SEQUENCE</scope>
    <source>
        <strain evidence="3">ND06-05F</strain>
    </source>
</reference>
<feature type="transmembrane region" description="Helical" evidence="1">
    <location>
        <begin position="353"/>
        <end position="370"/>
    </location>
</feature>
<protein>
    <submittedName>
        <fullName evidence="3">M20/M25/M40 family metallo-hydrolase</fullName>
    </submittedName>
</protein>
<keyword evidence="1" id="KW-0472">Membrane</keyword>
<keyword evidence="1" id="KW-0812">Transmembrane</keyword>
<dbReference type="AlphaFoldDB" id="A0AAJ2PHM3"/>